<dbReference type="PANTHER" id="PTHR42090:SF1">
    <property type="match status" value="1"/>
</dbReference>
<dbReference type="PANTHER" id="PTHR42090">
    <property type="match status" value="1"/>
</dbReference>
<keyword evidence="3" id="KW-1185">Reference proteome</keyword>
<proteinExistence type="predicted"/>
<name>A0A139HQM0_9PEZI</name>
<comment type="caution">
    <text evidence="2">The sequence shown here is derived from an EMBL/GenBank/DDBJ whole genome shotgun (WGS) entry which is preliminary data.</text>
</comment>
<feature type="compositionally biased region" description="Basic and acidic residues" evidence="1">
    <location>
        <begin position="36"/>
        <end position="52"/>
    </location>
</feature>
<dbReference type="OrthoDB" id="4220319at2759"/>
<dbReference type="EMBL" id="LFZN01000019">
    <property type="protein sequence ID" value="KXT04697.1"/>
    <property type="molecule type" value="Genomic_DNA"/>
</dbReference>
<reference evidence="2 3" key="1">
    <citation type="submission" date="2015-07" db="EMBL/GenBank/DDBJ databases">
        <title>Comparative genomics of the Sigatoka disease complex on banana suggests a link between parallel evolutionary changes in Pseudocercospora fijiensis and Pseudocercospora eumusae and increased virulence on the banana host.</title>
        <authorList>
            <person name="Chang T.-C."/>
            <person name="Salvucci A."/>
            <person name="Crous P.W."/>
            <person name="Stergiopoulos I."/>
        </authorList>
    </citation>
    <scope>NUCLEOTIDE SEQUENCE [LARGE SCALE GENOMIC DNA]</scope>
    <source>
        <strain evidence="2 3">CBS 114824</strain>
    </source>
</reference>
<dbReference type="AlphaFoldDB" id="A0A139HQM0"/>
<feature type="region of interest" description="Disordered" evidence="1">
    <location>
        <begin position="36"/>
        <end position="147"/>
    </location>
</feature>
<evidence type="ECO:0000313" key="3">
    <source>
        <dbReference type="Proteomes" id="UP000070133"/>
    </source>
</evidence>
<feature type="compositionally biased region" description="Polar residues" evidence="1">
    <location>
        <begin position="89"/>
        <end position="100"/>
    </location>
</feature>
<feature type="compositionally biased region" description="Gly residues" evidence="1">
    <location>
        <begin position="112"/>
        <end position="124"/>
    </location>
</feature>
<feature type="compositionally biased region" description="Basic and acidic residues" evidence="1">
    <location>
        <begin position="76"/>
        <end position="85"/>
    </location>
</feature>
<organism evidence="2 3">
    <name type="scientific">Pseudocercospora eumusae</name>
    <dbReference type="NCBI Taxonomy" id="321146"/>
    <lineage>
        <taxon>Eukaryota</taxon>
        <taxon>Fungi</taxon>
        <taxon>Dikarya</taxon>
        <taxon>Ascomycota</taxon>
        <taxon>Pezizomycotina</taxon>
        <taxon>Dothideomycetes</taxon>
        <taxon>Dothideomycetidae</taxon>
        <taxon>Mycosphaerellales</taxon>
        <taxon>Mycosphaerellaceae</taxon>
        <taxon>Pseudocercospora</taxon>
    </lineage>
</organism>
<protein>
    <submittedName>
        <fullName evidence="2">Uncharacterized protein</fullName>
    </submittedName>
</protein>
<gene>
    <name evidence="2" type="ORF">AC578_2134</name>
</gene>
<dbReference type="Proteomes" id="UP000070133">
    <property type="component" value="Unassembled WGS sequence"/>
</dbReference>
<evidence type="ECO:0000256" key="1">
    <source>
        <dbReference type="SAM" id="MobiDB-lite"/>
    </source>
</evidence>
<feature type="compositionally biased region" description="Low complexity" evidence="1">
    <location>
        <begin position="61"/>
        <end position="72"/>
    </location>
</feature>
<accession>A0A139HQM0</accession>
<sequence>MLPSTMRRIFLHPRISASRYALATRQYQTASRRLYAYKDDQDKDSLHPHSTEYSKSGGDQAAAATENAAFDASKTSPEEQHESARQETGGDSNNPLNVSPANHDISQPRGAQEGGAQGSAGETGSGSSRQRTSGGGSAKKSGGDKAG</sequence>
<evidence type="ECO:0000313" key="2">
    <source>
        <dbReference type="EMBL" id="KXT04697.1"/>
    </source>
</evidence>
<dbReference type="STRING" id="321146.A0A139HQM0"/>